<keyword evidence="4" id="KW-0812">Transmembrane</keyword>
<dbReference type="SUPFAM" id="SSF47576">
    <property type="entry name" value="Calponin-homology domain, CH-domain"/>
    <property type="match status" value="1"/>
</dbReference>
<dbReference type="PRINTS" id="PR00890">
    <property type="entry name" value="TRANSGELIN"/>
</dbReference>
<feature type="compositionally biased region" description="Basic and acidic residues" evidence="3">
    <location>
        <begin position="345"/>
        <end position="367"/>
    </location>
</feature>
<dbReference type="PRINTS" id="PR00888">
    <property type="entry name" value="SM22CALPONIN"/>
</dbReference>
<dbReference type="InterPro" id="IPR050606">
    <property type="entry name" value="Calponin-like"/>
</dbReference>
<feature type="region of interest" description="Disordered" evidence="3">
    <location>
        <begin position="177"/>
        <end position="201"/>
    </location>
</feature>
<keyword evidence="4" id="KW-0472">Membrane</keyword>
<feature type="region of interest" description="Disordered" evidence="3">
    <location>
        <begin position="276"/>
        <end position="429"/>
    </location>
</feature>
<dbReference type="GO" id="GO:0015629">
    <property type="term" value="C:actin cytoskeleton"/>
    <property type="evidence" value="ECO:0007669"/>
    <property type="project" value="TreeGrafter"/>
</dbReference>
<sequence length="670" mass="72427">MEVYPSRTQLPELLPQPVLAGVIGGICFLSVAIIFSTTAACIMNRRRAARVRKRRRDPPLVFSPSKKLPAAHPSHAADSPPSTAKLKLQPSPCPSLRRALLWGEKAGTSLGLSIAGGSGAGYALYESHVGEHVPLERIRRGPDGRFVVETTETTPPQRDPPSAHCREAEPIWHKEVALRPRPPGNPPVPSGRRRGRYFGYGSSSPADEGAALCIVDVSPVASAATLPYSPDPPSTRWDSLPRRGAPPDSDTPQRTASPPPQSGILQYLSLPFFKEMCVDGDWPPPEEPPRPPTPPQQQPGGGQDCTDPCAKLPPTPTLLQPPKVLLGPVKASLPGPPVWPTPPEPTRRGPPIDKTESREVPPPEKLPRGSLTSQSSGRGSASFLRPPSLAPSLGGPGPGTPPGDGGSWKVGTEPVPNVGGKRRDTSVDESYEWDTEVTLASDLLAALQLYRTAEPPRPLSTIALRDLERQSMANRGPSYGLSREVQQKIDRQYDPELEQLLVRWMVGQCGDDVPQPAPGRDGFQQWLKDGTVLCRLINSLYPRGQAPVAKIQASSMAFKQMEQISQFLQAAERYGIAATDIFQTVDLWEGKNMACVQRTLMNLGSLAVAKGDGLFVGDPNWFPKKSQENRRVFSEDKLKEGQSVIGLQMGTNRGASQAGMTGYGMPRQIL</sequence>
<feature type="region of interest" description="Disordered" evidence="3">
    <location>
        <begin position="223"/>
        <end position="264"/>
    </location>
</feature>
<dbReference type="PANTHER" id="PTHR47385:SF20">
    <property type="entry name" value="TRANSGELIN-2"/>
    <property type="match status" value="1"/>
</dbReference>
<dbReference type="Proteomes" id="UP000694428">
    <property type="component" value="Unplaced"/>
</dbReference>
<evidence type="ECO:0000256" key="1">
    <source>
        <dbReference type="ARBA" id="ARBA00009631"/>
    </source>
</evidence>
<keyword evidence="7" id="KW-1185">Reference proteome</keyword>
<evidence type="ECO:0000256" key="4">
    <source>
        <dbReference type="SAM" id="Phobius"/>
    </source>
</evidence>
<dbReference type="InterPro" id="IPR000557">
    <property type="entry name" value="Calponin_repeat"/>
</dbReference>
<feature type="domain" description="Calponin-homology (CH)" evidence="5">
    <location>
        <begin position="495"/>
        <end position="607"/>
    </location>
</feature>
<feature type="compositionally biased region" description="Pro residues" evidence="3">
    <location>
        <begin position="334"/>
        <end position="344"/>
    </location>
</feature>
<protein>
    <recommendedName>
        <fullName evidence="2">Transgelin</fullName>
    </recommendedName>
</protein>
<evidence type="ECO:0000256" key="3">
    <source>
        <dbReference type="SAM" id="MobiDB-lite"/>
    </source>
</evidence>
<dbReference type="PROSITE" id="PS50021">
    <property type="entry name" value="CH"/>
    <property type="match status" value="1"/>
</dbReference>
<feature type="compositionally biased region" description="Gly residues" evidence="3">
    <location>
        <begin position="394"/>
        <end position="408"/>
    </location>
</feature>
<dbReference type="PANTHER" id="PTHR47385">
    <property type="entry name" value="CALPONIN"/>
    <property type="match status" value="1"/>
</dbReference>
<dbReference type="InterPro" id="IPR003096">
    <property type="entry name" value="SM22_calponin"/>
</dbReference>
<dbReference type="GO" id="GO:0007015">
    <property type="term" value="P:actin filament organization"/>
    <property type="evidence" value="ECO:0007669"/>
    <property type="project" value="TreeGrafter"/>
</dbReference>
<dbReference type="InterPro" id="IPR036872">
    <property type="entry name" value="CH_dom_sf"/>
</dbReference>
<reference evidence="6" key="1">
    <citation type="submission" date="2025-08" db="UniProtKB">
        <authorList>
            <consortium name="Ensembl"/>
        </authorList>
    </citation>
    <scope>IDENTIFICATION</scope>
</reference>
<evidence type="ECO:0000259" key="5">
    <source>
        <dbReference type="PROSITE" id="PS50021"/>
    </source>
</evidence>
<feature type="compositionally biased region" description="Pro residues" evidence="3">
    <location>
        <begin position="282"/>
        <end position="297"/>
    </location>
</feature>
<keyword evidence="4" id="KW-1133">Transmembrane helix</keyword>
<evidence type="ECO:0000256" key="2">
    <source>
        <dbReference type="RuleBase" id="RU361224"/>
    </source>
</evidence>
<name>A0A8C9EN36_PAVCR</name>
<reference evidence="6" key="2">
    <citation type="submission" date="2025-09" db="UniProtKB">
        <authorList>
            <consortium name="Ensembl"/>
        </authorList>
    </citation>
    <scope>IDENTIFICATION</scope>
</reference>
<feature type="compositionally biased region" description="Polar residues" evidence="3">
    <location>
        <begin position="370"/>
        <end position="379"/>
    </location>
</feature>
<dbReference type="Ensembl" id="ENSPSTT00000003342.1">
    <property type="protein sequence ID" value="ENSPSTP00000003188.1"/>
    <property type="gene ID" value="ENSPSTG00000002330.1"/>
</dbReference>
<comment type="similarity">
    <text evidence="1 2">Belongs to the calponin family.</text>
</comment>
<dbReference type="PROSITE" id="PS01052">
    <property type="entry name" value="CALPONIN_1"/>
    <property type="match status" value="1"/>
</dbReference>
<dbReference type="FunFam" id="1.10.418.10:FF:000039">
    <property type="entry name" value="Transgelin"/>
    <property type="match status" value="1"/>
</dbReference>
<evidence type="ECO:0000313" key="6">
    <source>
        <dbReference type="Ensembl" id="ENSPSTP00000003188.1"/>
    </source>
</evidence>
<dbReference type="Pfam" id="PF00307">
    <property type="entry name" value="CH"/>
    <property type="match status" value="1"/>
</dbReference>
<evidence type="ECO:0000313" key="7">
    <source>
        <dbReference type="Proteomes" id="UP000694428"/>
    </source>
</evidence>
<organism evidence="6 7">
    <name type="scientific">Pavo cristatus</name>
    <name type="common">Indian peafowl</name>
    <name type="synonym">Blue peafowl</name>
    <dbReference type="NCBI Taxonomy" id="9049"/>
    <lineage>
        <taxon>Eukaryota</taxon>
        <taxon>Metazoa</taxon>
        <taxon>Chordata</taxon>
        <taxon>Craniata</taxon>
        <taxon>Vertebrata</taxon>
        <taxon>Euteleostomi</taxon>
        <taxon>Archelosauria</taxon>
        <taxon>Archosauria</taxon>
        <taxon>Dinosauria</taxon>
        <taxon>Saurischia</taxon>
        <taxon>Theropoda</taxon>
        <taxon>Coelurosauria</taxon>
        <taxon>Aves</taxon>
        <taxon>Neognathae</taxon>
        <taxon>Galloanserae</taxon>
        <taxon>Galliformes</taxon>
        <taxon>Phasianidae</taxon>
        <taxon>Phasianinae</taxon>
        <taxon>Pavo</taxon>
    </lineage>
</organism>
<feature type="transmembrane region" description="Helical" evidence="4">
    <location>
        <begin position="20"/>
        <end position="43"/>
    </location>
</feature>
<dbReference type="InterPro" id="IPR001715">
    <property type="entry name" value="CH_dom"/>
</dbReference>
<feature type="compositionally biased region" description="Low complexity" evidence="3">
    <location>
        <begin position="70"/>
        <end position="82"/>
    </location>
</feature>
<dbReference type="Pfam" id="PF00402">
    <property type="entry name" value="Calponin"/>
    <property type="match status" value="1"/>
</dbReference>
<feature type="compositionally biased region" description="Low complexity" evidence="3">
    <location>
        <begin position="317"/>
        <end position="326"/>
    </location>
</feature>
<feature type="region of interest" description="Disordered" evidence="3">
    <location>
        <begin position="53"/>
        <end position="91"/>
    </location>
</feature>
<accession>A0A8C9EN36</accession>
<dbReference type="SMART" id="SM00033">
    <property type="entry name" value="CH"/>
    <property type="match status" value="1"/>
</dbReference>
<dbReference type="PROSITE" id="PS51122">
    <property type="entry name" value="CALPONIN_2"/>
    <property type="match status" value="1"/>
</dbReference>
<proteinExistence type="inferred from homology"/>
<dbReference type="Gene3D" id="1.10.418.10">
    <property type="entry name" value="Calponin-like domain"/>
    <property type="match status" value="1"/>
</dbReference>
<dbReference type="CDD" id="cd21280">
    <property type="entry name" value="CH_TAGLN2"/>
    <property type="match status" value="1"/>
</dbReference>
<dbReference type="GO" id="GO:0051015">
    <property type="term" value="F:actin filament binding"/>
    <property type="evidence" value="ECO:0007669"/>
    <property type="project" value="TreeGrafter"/>
</dbReference>
<dbReference type="AlphaFoldDB" id="A0A8C9EN36"/>
<feature type="compositionally biased region" description="Pro residues" evidence="3">
    <location>
        <begin position="180"/>
        <end position="189"/>
    </location>
</feature>
<feature type="compositionally biased region" description="Low complexity" evidence="3">
    <location>
        <begin position="384"/>
        <end position="393"/>
    </location>
</feature>